<dbReference type="OrthoDB" id="9789954at2"/>
<dbReference type="RefSeq" id="WP_023391809.1">
    <property type="nucleotide sequence ID" value="NZ_KI535340.1"/>
</dbReference>
<reference evidence="2" key="1">
    <citation type="submission" date="2013-06" db="EMBL/GenBank/DDBJ databases">
        <authorList>
            <person name="Weinstock G."/>
            <person name="Sodergren E."/>
            <person name="Clifton S."/>
            <person name="Fulton L."/>
            <person name="Fulton B."/>
            <person name="Courtney L."/>
            <person name="Fronick C."/>
            <person name="Harrison M."/>
            <person name="Strong C."/>
            <person name="Farmer C."/>
            <person name="Delahaunty K."/>
            <person name="Markovic C."/>
            <person name="Hall O."/>
            <person name="Minx P."/>
            <person name="Tomlinson C."/>
            <person name="Mitreva M."/>
            <person name="Nelson J."/>
            <person name="Hou S."/>
            <person name="Wollam A."/>
            <person name="Pepin K.H."/>
            <person name="Johnson M."/>
            <person name="Bhonagiri V."/>
            <person name="Nash W.E."/>
            <person name="Warren W."/>
            <person name="Chinwalla A."/>
            <person name="Mardis E.R."/>
            <person name="Wilson R.K."/>
        </authorList>
    </citation>
    <scope>NUCLEOTIDE SEQUENCE [LARGE SCALE GENOMIC DNA]</scope>
    <source>
        <strain evidence="2">ATCC 49176</strain>
    </source>
</reference>
<dbReference type="HOGENOM" id="CLU_146519_1_1_9"/>
<name>W1Q613_ABIDE</name>
<dbReference type="eggNOG" id="COG3860">
    <property type="taxonomic scope" value="Bacteria"/>
</dbReference>
<dbReference type="Pfam" id="PF09860">
    <property type="entry name" value="DUF2087"/>
    <property type="match status" value="1"/>
</dbReference>
<dbReference type="AlphaFoldDB" id="W1Q613"/>
<evidence type="ECO:0000313" key="2">
    <source>
        <dbReference type="EMBL" id="ESK65489.1"/>
    </source>
</evidence>
<evidence type="ECO:0000259" key="1">
    <source>
        <dbReference type="Pfam" id="PF09860"/>
    </source>
</evidence>
<dbReference type="EMBL" id="ACIN03000011">
    <property type="protein sequence ID" value="ESK65489.1"/>
    <property type="molecule type" value="Genomic_DNA"/>
</dbReference>
<dbReference type="GeneID" id="84817681"/>
<sequence>MVEETIARYMRDGRFYVLPRKQKNRLEVFRYIYQHLQQYAQEFTEPELNERIKEVYEDFATMRRYLVDYKFLIRDNYGKSYQLNHQVGQAPQMEAAHELEN</sequence>
<organism evidence="2 3">
    <name type="scientific">Abiotrophia defectiva ATCC 49176</name>
    <dbReference type="NCBI Taxonomy" id="592010"/>
    <lineage>
        <taxon>Bacteria</taxon>
        <taxon>Bacillati</taxon>
        <taxon>Bacillota</taxon>
        <taxon>Bacilli</taxon>
        <taxon>Lactobacillales</taxon>
        <taxon>Aerococcaceae</taxon>
        <taxon>Abiotrophia</taxon>
    </lineage>
</organism>
<dbReference type="InterPro" id="IPR018656">
    <property type="entry name" value="DUF2087"/>
</dbReference>
<feature type="domain" description="DUF2087" evidence="1">
    <location>
        <begin position="18"/>
        <end position="82"/>
    </location>
</feature>
<protein>
    <recommendedName>
        <fullName evidence="1">DUF2087 domain-containing protein</fullName>
    </recommendedName>
</protein>
<accession>W1Q613</accession>
<dbReference type="Proteomes" id="UP000019050">
    <property type="component" value="Unassembled WGS sequence"/>
</dbReference>
<evidence type="ECO:0000313" key="3">
    <source>
        <dbReference type="Proteomes" id="UP000019050"/>
    </source>
</evidence>
<dbReference type="STRING" id="592010.GCWU000182_001166"/>
<gene>
    <name evidence="2" type="ORF">GCWU000182_001166</name>
</gene>
<comment type="caution">
    <text evidence="2">The sequence shown here is derived from an EMBL/GenBank/DDBJ whole genome shotgun (WGS) entry which is preliminary data.</text>
</comment>
<keyword evidence="3" id="KW-1185">Reference proteome</keyword>
<proteinExistence type="predicted"/>